<evidence type="ECO:0000256" key="1">
    <source>
        <dbReference type="SAM" id="MobiDB-lite"/>
    </source>
</evidence>
<evidence type="ECO:0000313" key="3">
    <source>
        <dbReference type="Proteomes" id="UP000064967"/>
    </source>
</evidence>
<proteinExistence type="predicted"/>
<reference evidence="2 3" key="1">
    <citation type="submission" date="2015-08" db="EMBL/GenBank/DDBJ databases">
        <authorList>
            <person name="Babu N.S."/>
            <person name="Beckwith C.J."/>
            <person name="Beseler K.G."/>
            <person name="Brison A."/>
            <person name="Carone J.V."/>
            <person name="Caskin T.P."/>
            <person name="Diamond M."/>
            <person name="Durham M.E."/>
            <person name="Foxe J.M."/>
            <person name="Go M."/>
            <person name="Henderson B.A."/>
            <person name="Jones I.B."/>
            <person name="McGettigan J.A."/>
            <person name="Micheletti S.J."/>
            <person name="Nasrallah M.E."/>
            <person name="Ortiz D."/>
            <person name="Piller C.R."/>
            <person name="Privatt S.R."/>
            <person name="Schneider S.L."/>
            <person name="Sharp S."/>
            <person name="Smith T.C."/>
            <person name="Stanton J.D."/>
            <person name="Ullery H.E."/>
            <person name="Wilson R.J."/>
            <person name="Serrano M.G."/>
            <person name="Buck G."/>
            <person name="Lee V."/>
            <person name="Wang Y."/>
            <person name="Carvalho R."/>
            <person name="Voegtly L."/>
            <person name="Shi R."/>
            <person name="Duckworth R."/>
            <person name="Johnson A."/>
            <person name="Loviza R."/>
            <person name="Walstead R."/>
            <person name="Shah Z."/>
            <person name="Kiflezghi M."/>
            <person name="Wade K."/>
            <person name="Ball S.L."/>
            <person name="Bradley K.W."/>
            <person name="Asai D.J."/>
            <person name="Bowman C.A."/>
            <person name="Russell D.A."/>
            <person name="Pope W.H."/>
            <person name="Jacobs-Sera D."/>
            <person name="Hendrix R.W."/>
            <person name="Hatfull G.F."/>
        </authorList>
    </citation>
    <scope>NUCLEOTIDE SEQUENCE [LARGE SCALE GENOMIC DNA]</scope>
    <source>
        <strain evidence="2 3">DSM 27648</strain>
    </source>
</reference>
<dbReference type="STRING" id="1391654.AKJ09_07303"/>
<keyword evidence="3" id="KW-1185">Reference proteome</keyword>
<feature type="region of interest" description="Disordered" evidence="1">
    <location>
        <begin position="1"/>
        <end position="37"/>
    </location>
</feature>
<dbReference type="EMBL" id="CP012333">
    <property type="protein sequence ID" value="AKV00640.1"/>
    <property type="molecule type" value="Genomic_DNA"/>
</dbReference>
<name>A0A0K1Q5G0_9BACT</name>
<organism evidence="2 3">
    <name type="scientific">Labilithrix luteola</name>
    <dbReference type="NCBI Taxonomy" id="1391654"/>
    <lineage>
        <taxon>Bacteria</taxon>
        <taxon>Pseudomonadati</taxon>
        <taxon>Myxococcota</taxon>
        <taxon>Polyangia</taxon>
        <taxon>Polyangiales</taxon>
        <taxon>Labilitrichaceae</taxon>
        <taxon>Labilithrix</taxon>
    </lineage>
</organism>
<dbReference type="AlphaFoldDB" id="A0A0K1Q5G0"/>
<gene>
    <name evidence="2" type="ORF">AKJ09_07303</name>
</gene>
<protein>
    <submittedName>
        <fullName evidence="2">Uncharacterized protein</fullName>
    </submittedName>
</protein>
<evidence type="ECO:0000313" key="2">
    <source>
        <dbReference type="EMBL" id="AKV00640.1"/>
    </source>
</evidence>
<dbReference type="Proteomes" id="UP000064967">
    <property type="component" value="Chromosome"/>
</dbReference>
<dbReference type="KEGG" id="llu:AKJ09_07303"/>
<feature type="compositionally biased region" description="Basic and acidic residues" evidence="1">
    <location>
        <begin position="1"/>
        <end position="14"/>
    </location>
</feature>
<sequence length="37" mass="3971">MPCLEQADHPETKGGAHATGRTGPEGRSAQRVRERIA</sequence>
<accession>A0A0K1Q5G0</accession>